<gene>
    <name evidence="5" type="ORF">SAMN02745751_01417</name>
</gene>
<feature type="domain" description="HTH arsR-type" evidence="4">
    <location>
        <begin position="1"/>
        <end position="92"/>
    </location>
</feature>
<dbReference type="PANTHER" id="PTHR33154">
    <property type="entry name" value="TRANSCRIPTIONAL REGULATOR, ARSR FAMILY"/>
    <property type="match status" value="1"/>
</dbReference>
<dbReference type="InterPro" id="IPR051081">
    <property type="entry name" value="HTH_MetalResp_TranReg"/>
</dbReference>
<evidence type="ECO:0000256" key="1">
    <source>
        <dbReference type="ARBA" id="ARBA00023015"/>
    </source>
</evidence>
<proteinExistence type="predicted"/>
<dbReference type="InterPro" id="IPR036388">
    <property type="entry name" value="WH-like_DNA-bd_sf"/>
</dbReference>
<dbReference type="CDD" id="cd00090">
    <property type="entry name" value="HTH_ARSR"/>
    <property type="match status" value="1"/>
</dbReference>
<keyword evidence="6" id="KW-1185">Reference proteome</keyword>
<accession>A0A1M6FB46</accession>
<dbReference type="InterPro" id="IPR036390">
    <property type="entry name" value="WH_DNA-bd_sf"/>
</dbReference>
<dbReference type="GO" id="GO:0003700">
    <property type="term" value="F:DNA-binding transcription factor activity"/>
    <property type="evidence" value="ECO:0007669"/>
    <property type="project" value="InterPro"/>
</dbReference>
<evidence type="ECO:0000259" key="4">
    <source>
        <dbReference type="PROSITE" id="PS50987"/>
    </source>
</evidence>
<sequence length="99" mass="11395">MDIKEFEVKFFKALAHPVRIDIIKQLSAGRLCVCEIVSEEYSQSNMSQHLKILRDAGILTVEKEGNKMMYEIKNMDIVEIIKKVDEIIIEDLKSLLGNI</sequence>
<protein>
    <submittedName>
        <fullName evidence="5">ArsR family transcriptional regulator</fullName>
    </submittedName>
</protein>
<dbReference type="InterPro" id="IPR011991">
    <property type="entry name" value="ArsR-like_HTH"/>
</dbReference>
<dbReference type="AlphaFoldDB" id="A0A1M6FB46"/>
<dbReference type="RefSeq" id="WP_073048884.1">
    <property type="nucleotide sequence ID" value="NZ_FQZL01000008.1"/>
</dbReference>
<dbReference type="PRINTS" id="PR00778">
    <property type="entry name" value="HTHARSR"/>
</dbReference>
<evidence type="ECO:0000313" key="5">
    <source>
        <dbReference type="EMBL" id="SHI94871.1"/>
    </source>
</evidence>
<evidence type="ECO:0000256" key="3">
    <source>
        <dbReference type="ARBA" id="ARBA00023163"/>
    </source>
</evidence>
<evidence type="ECO:0000313" key="6">
    <source>
        <dbReference type="Proteomes" id="UP000184052"/>
    </source>
</evidence>
<keyword evidence="3" id="KW-0804">Transcription</keyword>
<name>A0A1M6FB46_9FIRM</name>
<reference evidence="5 6" key="1">
    <citation type="submission" date="2016-11" db="EMBL/GenBank/DDBJ databases">
        <authorList>
            <person name="Jaros S."/>
            <person name="Januszkiewicz K."/>
            <person name="Wedrychowicz H."/>
        </authorList>
    </citation>
    <scope>NUCLEOTIDE SEQUENCE [LARGE SCALE GENOMIC DNA]</scope>
    <source>
        <strain evidence="5 6">DSM 17477</strain>
    </source>
</reference>
<dbReference type="PROSITE" id="PS50987">
    <property type="entry name" value="HTH_ARSR_2"/>
    <property type="match status" value="1"/>
</dbReference>
<organism evidence="5 6">
    <name type="scientific">Dethiosulfatibacter aminovorans DSM 17477</name>
    <dbReference type="NCBI Taxonomy" id="1121476"/>
    <lineage>
        <taxon>Bacteria</taxon>
        <taxon>Bacillati</taxon>
        <taxon>Bacillota</taxon>
        <taxon>Tissierellia</taxon>
        <taxon>Dethiosulfatibacter</taxon>
    </lineage>
</organism>
<keyword evidence="2" id="KW-0238">DNA-binding</keyword>
<dbReference type="EMBL" id="FQZL01000008">
    <property type="protein sequence ID" value="SHI94871.1"/>
    <property type="molecule type" value="Genomic_DNA"/>
</dbReference>
<dbReference type="Proteomes" id="UP000184052">
    <property type="component" value="Unassembled WGS sequence"/>
</dbReference>
<dbReference type="SUPFAM" id="SSF46785">
    <property type="entry name" value="Winged helix' DNA-binding domain"/>
    <property type="match status" value="1"/>
</dbReference>
<dbReference type="InterPro" id="IPR001845">
    <property type="entry name" value="HTH_ArsR_DNA-bd_dom"/>
</dbReference>
<dbReference type="NCBIfam" id="NF033788">
    <property type="entry name" value="HTH_metalloreg"/>
    <property type="match status" value="1"/>
</dbReference>
<dbReference type="PANTHER" id="PTHR33154:SF36">
    <property type="entry name" value="TRANSCRIPTIONAL REGULATOR"/>
    <property type="match status" value="1"/>
</dbReference>
<dbReference type="GO" id="GO:0003677">
    <property type="term" value="F:DNA binding"/>
    <property type="evidence" value="ECO:0007669"/>
    <property type="project" value="UniProtKB-KW"/>
</dbReference>
<dbReference type="SMART" id="SM00418">
    <property type="entry name" value="HTH_ARSR"/>
    <property type="match status" value="1"/>
</dbReference>
<dbReference type="Gene3D" id="1.10.10.10">
    <property type="entry name" value="Winged helix-like DNA-binding domain superfamily/Winged helix DNA-binding domain"/>
    <property type="match status" value="1"/>
</dbReference>
<dbReference type="STRING" id="1121476.SAMN02745751_01417"/>
<keyword evidence="1" id="KW-0805">Transcription regulation</keyword>
<dbReference type="OrthoDB" id="9798835at2"/>
<dbReference type="Pfam" id="PF01022">
    <property type="entry name" value="HTH_5"/>
    <property type="match status" value="1"/>
</dbReference>
<evidence type="ECO:0000256" key="2">
    <source>
        <dbReference type="ARBA" id="ARBA00023125"/>
    </source>
</evidence>